<feature type="non-terminal residue" evidence="2">
    <location>
        <position position="113"/>
    </location>
</feature>
<reference evidence="2" key="1">
    <citation type="journal article" date="1995" name="J. Bacteriol.">
        <title>Aerobic and anaerobic regulation in Rhodobacter sphaeroides 2.4.1: the role of the fnrL gene.</title>
        <authorList>
            <person name="Zeilstra-Ryalls J.H."/>
            <person name="Kaplan S."/>
        </authorList>
    </citation>
    <scope>NUCLEOTIDE SEQUENCE</scope>
    <source>
        <strain evidence="2">2.4.1</strain>
    </source>
</reference>
<evidence type="ECO:0000256" key="1">
    <source>
        <dbReference type="SAM" id="MobiDB-lite"/>
    </source>
</evidence>
<accession>Q53100</accession>
<feature type="compositionally biased region" description="Basic residues" evidence="1">
    <location>
        <begin position="95"/>
        <end position="107"/>
    </location>
</feature>
<name>Q53100_CERSP</name>
<protein>
    <submittedName>
        <fullName evidence="2">ORF277</fullName>
    </submittedName>
</protein>
<proteinExistence type="predicted"/>
<dbReference type="EMBL" id="U35443">
    <property type="protein sequence ID" value="AAC43498.1"/>
    <property type="molecule type" value="Genomic_DNA"/>
</dbReference>
<feature type="compositionally biased region" description="Basic and acidic residues" evidence="1">
    <location>
        <begin position="59"/>
        <end position="79"/>
    </location>
</feature>
<feature type="non-terminal residue" evidence="2">
    <location>
        <position position="1"/>
    </location>
</feature>
<sequence length="113" mass="11864">VGRGADGRARGAGGATLALCRSRRAVPPLRQGPGRGNRNRGRARALRGSGAGSGGARRSGPERAVRPPDRHRLGPEPRGADGGAQDHAVPSARRQCGHRDRRSRGPWRRTVGS</sequence>
<organism evidence="2">
    <name type="scientific">Cereibacter sphaeroides</name>
    <name type="common">Rhodobacter sphaeroides</name>
    <dbReference type="NCBI Taxonomy" id="1063"/>
    <lineage>
        <taxon>Bacteria</taxon>
        <taxon>Pseudomonadati</taxon>
        <taxon>Pseudomonadota</taxon>
        <taxon>Alphaproteobacteria</taxon>
        <taxon>Rhodobacterales</taxon>
        <taxon>Paracoccaceae</taxon>
        <taxon>Cereibacter</taxon>
    </lineage>
</organism>
<evidence type="ECO:0000313" key="2">
    <source>
        <dbReference type="EMBL" id="AAC43498.1"/>
    </source>
</evidence>
<feature type="region of interest" description="Disordered" evidence="1">
    <location>
        <begin position="1"/>
        <end position="113"/>
    </location>
</feature>
<dbReference type="AlphaFoldDB" id="Q53100"/>